<keyword evidence="5" id="KW-0067">ATP-binding</keyword>
<accession>E4U5D0</accession>
<dbReference type="InterPro" id="IPR050445">
    <property type="entry name" value="Bact_polysacc_biosynth/exp"/>
</dbReference>
<feature type="transmembrane region" description="Helical" evidence="8">
    <location>
        <begin position="234"/>
        <end position="255"/>
    </location>
</feature>
<dbReference type="Gene3D" id="3.40.50.300">
    <property type="entry name" value="P-loop containing nucleotide triphosphate hydrolases"/>
    <property type="match status" value="1"/>
</dbReference>
<dbReference type="InterPro" id="IPR005702">
    <property type="entry name" value="Wzc-like_C"/>
</dbReference>
<gene>
    <name evidence="11" type="ordered locus">Ocepr_2154</name>
</gene>
<sequence>MNETVSREFEDEISLSDLFELLRKYALLVLLAAVFATALAFVVSAREPKVYRATAKVIVSFESTARAASEVVIEPPPLDLSTYQEVARSPEVLEQALGRPLDPETLARVTQRYRIDTMEGRRSGVLLLRVEAEAPDRAAAAANRWAEALLAWEQERALGTIQRQKKALSAQLAALEGELANLDPKSERYLSLALLKAQIQQKYDQLEVLEAGTQPRLHLLEPARPPAESVRPRPLLNAALAGTLTAFLAVFLAFFKEAVSPYLRDPEEAARLSGLPVLAEFPRMPPRPGVELPHETALFLKTGLKPSLLADDPSIVLVTSTVEGEGKTSVALALAHALAQEGKPTLLVDADLRVPALQERLRLPQGPGLLQALSTLEDTARQIAPNLYAITCSAPPHDPAEILGQHFKGWIRFHSERRAYRYIVIDSAPLLPVVDTLALAPHATALLLVASEGKTSKKNLTTAVGILQNIGVRPTGLVMNRVRNPSTVFVGGYGYGYGNGKRKRRVRA</sequence>
<keyword evidence="3 8" id="KW-0812">Transmembrane</keyword>
<comment type="subcellular location">
    <subcellularLocation>
        <location evidence="1">Cell membrane</location>
        <topology evidence="1">Multi-pass membrane protein</topology>
    </subcellularLocation>
</comment>
<feature type="domain" description="CobQ/CobB/MinD/ParA nucleotide binding" evidence="9">
    <location>
        <begin position="317"/>
        <end position="485"/>
    </location>
</feature>
<keyword evidence="6 8" id="KW-1133">Transmembrane helix</keyword>
<feature type="domain" description="Polysaccharide chain length determinant N-terminal" evidence="10">
    <location>
        <begin position="11"/>
        <end position="96"/>
    </location>
</feature>
<dbReference type="InterPro" id="IPR003856">
    <property type="entry name" value="LPS_length_determ_N"/>
</dbReference>
<keyword evidence="7 8" id="KW-0472">Membrane</keyword>
<dbReference type="PANTHER" id="PTHR32309">
    <property type="entry name" value="TYROSINE-PROTEIN KINASE"/>
    <property type="match status" value="1"/>
</dbReference>
<dbReference type="AlphaFoldDB" id="E4U5D0"/>
<dbReference type="InterPro" id="IPR027417">
    <property type="entry name" value="P-loop_NTPase"/>
</dbReference>
<evidence type="ECO:0000256" key="6">
    <source>
        <dbReference type="ARBA" id="ARBA00022989"/>
    </source>
</evidence>
<dbReference type="InterPro" id="IPR002586">
    <property type="entry name" value="CobQ/CobB/MinD/ParA_Nub-bd_dom"/>
</dbReference>
<protein>
    <submittedName>
        <fullName evidence="11">Lipopolysaccharide biosynthesis protein</fullName>
    </submittedName>
</protein>
<dbReference type="EMBL" id="CP002361">
    <property type="protein sequence ID" value="ADR37604.1"/>
    <property type="molecule type" value="Genomic_DNA"/>
</dbReference>
<evidence type="ECO:0000256" key="3">
    <source>
        <dbReference type="ARBA" id="ARBA00022692"/>
    </source>
</evidence>
<proteinExistence type="predicted"/>
<reference evidence="11 12" key="2">
    <citation type="journal article" date="2011" name="Stand. Genomic Sci.">
        <title>Complete genome sequence of Oceanithermus profundus type strain (506).</title>
        <authorList>
            <person name="Pati A."/>
            <person name="Zhang X."/>
            <person name="Lapidus A."/>
            <person name="Nolan M."/>
            <person name="Lucas S."/>
            <person name="Del Rio T.G."/>
            <person name="Tice H."/>
            <person name="Cheng J.F."/>
            <person name="Tapia R."/>
            <person name="Han C."/>
            <person name="Goodwin L."/>
            <person name="Pitluck S."/>
            <person name="Liolios K."/>
            <person name="Pagani I."/>
            <person name="Ivanova N."/>
            <person name="Mavromatis K."/>
            <person name="Chen A."/>
            <person name="Palaniappan K."/>
            <person name="Hauser L."/>
            <person name="Jeffries C.D."/>
            <person name="Brambilla E.M."/>
            <person name="Rohl A."/>
            <person name="Mwirichia R."/>
            <person name="Rohde M."/>
            <person name="Tindall B.J."/>
            <person name="Sikorski J."/>
            <person name="Wirth R."/>
            <person name="Goker M."/>
            <person name="Woyke T."/>
            <person name="Detter J.C."/>
            <person name="Bristow J."/>
            <person name="Eisen J.A."/>
            <person name="Markowitz V."/>
            <person name="Hugenholtz P."/>
            <person name="Kyrpides N.C."/>
            <person name="Klenk H.P."/>
            <person name="Land M."/>
        </authorList>
    </citation>
    <scope>NUCLEOTIDE SEQUENCE [LARGE SCALE GENOMIC DNA]</scope>
    <source>
        <strain evidence="12">DSM 14977 / NBRC 100410 / VKM B-2274 / 506</strain>
    </source>
</reference>
<feature type="transmembrane region" description="Helical" evidence="8">
    <location>
        <begin position="25"/>
        <end position="43"/>
    </location>
</feature>
<dbReference type="Pfam" id="PF01656">
    <property type="entry name" value="CbiA"/>
    <property type="match status" value="1"/>
</dbReference>
<evidence type="ECO:0000259" key="9">
    <source>
        <dbReference type="Pfam" id="PF01656"/>
    </source>
</evidence>
<dbReference type="STRING" id="670487.Ocepr_2154"/>
<reference evidence="12" key="1">
    <citation type="submission" date="2010-11" db="EMBL/GenBank/DDBJ databases">
        <title>The complete sequence of chromosome of Oceanithermus profundus DSM 14977.</title>
        <authorList>
            <consortium name="US DOE Joint Genome Institute (JGI-PGF)"/>
            <person name="Lucas S."/>
            <person name="Copeland A."/>
            <person name="Lapidus A."/>
            <person name="Bruce D."/>
            <person name="Goodwin L."/>
            <person name="Pitluck S."/>
            <person name="Kyrpides N."/>
            <person name="Mavromatis K."/>
            <person name="Pagani I."/>
            <person name="Ivanova N."/>
            <person name="Zhang X."/>
            <person name="Brettin T."/>
            <person name="Detter J.C."/>
            <person name="Tapia R."/>
            <person name="Han C."/>
            <person name="Land M."/>
            <person name="Hauser L."/>
            <person name="Markowitz V."/>
            <person name="Cheng J.-F."/>
            <person name="Hugenholtz P."/>
            <person name="Woyke T."/>
            <person name="Wu D."/>
            <person name="Tindall B."/>
            <person name="Faehnrich R."/>
            <person name="Brambilla E."/>
            <person name="Klenk H.-P."/>
            <person name="Eisen J.A."/>
        </authorList>
    </citation>
    <scope>NUCLEOTIDE SEQUENCE [LARGE SCALE GENOMIC DNA]</scope>
    <source>
        <strain evidence="12">DSM 14977 / NBRC 100410 / VKM B-2274 / 506</strain>
    </source>
</reference>
<keyword evidence="4" id="KW-0547">Nucleotide-binding</keyword>
<dbReference type="GO" id="GO:0005886">
    <property type="term" value="C:plasma membrane"/>
    <property type="evidence" value="ECO:0007669"/>
    <property type="project" value="UniProtKB-SubCell"/>
</dbReference>
<keyword evidence="2" id="KW-1003">Cell membrane</keyword>
<dbReference type="KEGG" id="opr:Ocepr_2154"/>
<evidence type="ECO:0000256" key="1">
    <source>
        <dbReference type="ARBA" id="ARBA00004651"/>
    </source>
</evidence>
<dbReference type="HOGENOM" id="CLU_037750_0_0_0"/>
<dbReference type="Pfam" id="PF02706">
    <property type="entry name" value="Wzz"/>
    <property type="match status" value="1"/>
</dbReference>
<evidence type="ECO:0000313" key="11">
    <source>
        <dbReference type="EMBL" id="ADR37604.1"/>
    </source>
</evidence>
<dbReference type="eggNOG" id="COG0489">
    <property type="taxonomic scope" value="Bacteria"/>
</dbReference>
<dbReference type="PANTHER" id="PTHR32309:SF31">
    <property type="entry name" value="CAPSULAR EXOPOLYSACCHARIDE FAMILY"/>
    <property type="match status" value="1"/>
</dbReference>
<evidence type="ECO:0000256" key="7">
    <source>
        <dbReference type="ARBA" id="ARBA00023136"/>
    </source>
</evidence>
<organism evidence="11 12">
    <name type="scientific">Oceanithermus profundus (strain DSM 14977 / NBRC 100410 / VKM B-2274 / 506)</name>
    <dbReference type="NCBI Taxonomy" id="670487"/>
    <lineage>
        <taxon>Bacteria</taxon>
        <taxon>Thermotogati</taxon>
        <taxon>Deinococcota</taxon>
        <taxon>Deinococci</taxon>
        <taxon>Thermales</taxon>
        <taxon>Thermaceae</taxon>
        <taxon>Oceanithermus</taxon>
    </lineage>
</organism>
<dbReference type="SUPFAM" id="SSF52540">
    <property type="entry name" value="P-loop containing nucleoside triphosphate hydrolases"/>
    <property type="match status" value="1"/>
</dbReference>
<evidence type="ECO:0000256" key="2">
    <source>
        <dbReference type="ARBA" id="ARBA00022475"/>
    </source>
</evidence>
<evidence type="ECO:0000256" key="8">
    <source>
        <dbReference type="SAM" id="Phobius"/>
    </source>
</evidence>
<evidence type="ECO:0000256" key="5">
    <source>
        <dbReference type="ARBA" id="ARBA00022840"/>
    </source>
</evidence>
<evidence type="ECO:0000256" key="4">
    <source>
        <dbReference type="ARBA" id="ARBA00022741"/>
    </source>
</evidence>
<keyword evidence="12" id="KW-1185">Reference proteome</keyword>
<dbReference type="Proteomes" id="UP000008722">
    <property type="component" value="Chromosome"/>
</dbReference>
<name>E4U5D0_OCEP5</name>
<evidence type="ECO:0000259" key="10">
    <source>
        <dbReference type="Pfam" id="PF02706"/>
    </source>
</evidence>
<dbReference type="RefSeq" id="WP_013458774.1">
    <property type="nucleotide sequence ID" value="NC_014761.1"/>
</dbReference>
<evidence type="ECO:0000313" key="12">
    <source>
        <dbReference type="Proteomes" id="UP000008722"/>
    </source>
</evidence>
<dbReference type="CDD" id="cd05387">
    <property type="entry name" value="BY-kinase"/>
    <property type="match status" value="1"/>
</dbReference>
<dbReference type="eggNOG" id="COG3944">
    <property type="taxonomic scope" value="Bacteria"/>
</dbReference>